<organism evidence="2 3">
    <name type="scientific">Candidatus Enterococcus moelleringii</name>
    <dbReference type="NCBI Taxonomy" id="2815325"/>
    <lineage>
        <taxon>Bacteria</taxon>
        <taxon>Bacillati</taxon>
        <taxon>Bacillota</taxon>
        <taxon>Bacilli</taxon>
        <taxon>Lactobacillales</taxon>
        <taxon>Enterococcaceae</taxon>
        <taxon>Enterococcus</taxon>
    </lineage>
</organism>
<protein>
    <submittedName>
        <fullName evidence="2">PTS sugar transporter subunit IIA</fullName>
    </submittedName>
</protein>
<accession>A0ABS3LK04</accession>
<dbReference type="Gene3D" id="3.40.930.10">
    <property type="entry name" value="Mannitol-specific EII, Chain A"/>
    <property type="match status" value="1"/>
</dbReference>
<keyword evidence="2" id="KW-0762">Sugar transport</keyword>
<name>A0ABS3LK04_9ENTE</name>
<keyword evidence="3" id="KW-1185">Reference proteome</keyword>
<dbReference type="Proteomes" id="UP000664601">
    <property type="component" value="Unassembled WGS sequence"/>
</dbReference>
<dbReference type="PANTHER" id="PTHR47738:SF3">
    <property type="entry name" value="PHOSPHOTRANSFERASE SYSTEM MANNITOL_FRUCTOSE-SPECIFIC IIA DOMAIN CONTAINING PROTEIN"/>
    <property type="match status" value="1"/>
</dbReference>
<dbReference type="CDD" id="cd00211">
    <property type="entry name" value="PTS_IIA_fru"/>
    <property type="match status" value="1"/>
</dbReference>
<evidence type="ECO:0000259" key="1">
    <source>
        <dbReference type="PROSITE" id="PS51094"/>
    </source>
</evidence>
<gene>
    <name evidence="2" type="ORF">JZO70_21120</name>
</gene>
<feature type="domain" description="PTS EIIA type-2" evidence="1">
    <location>
        <begin position="6"/>
        <end position="153"/>
    </location>
</feature>
<proteinExistence type="predicted"/>
<dbReference type="InterPro" id="IPR016152">
    <property type="entry name" value="PTrfase/Anion_transptr"/>
</dbReference>
<keyword evidence="2" id="KW-0813">Transport</keyword>
<comment type="caution">
    <text evidence="2">The sequence shown here is derived from an EMBL/GenBank/DDBJ whole genome shotgun (WGS) entry which is preliminary data.</text>
</comment>
<dbReference type="SUPFAM" id="SSF55804">
    <property type="entry name" value="Phoshotransferase/anion transport protein"/>
    <property type="match status" value="1"/>
</dbReference>
<reference evidence="2 3" key="1">
    <citation type="submission" date="2021-03" db="EMBL/GenBank/DDBJ databases">
        <title>Enterococcal diversity collection.</title>
        <authorList>
            <person name="Gilmore M.S."/>
            <person name="Schwartzman J."/>
            <person name="Van Tyne D."/>
            <person name="Martin M."/>
            <person name="Earl A.M."/>
            <person name="Manson A.L."/>
            <person name="Straub T."/>
            <person name="Salamzade R."/>
            <person name="Saavedra J."/>
            <person name="Lebreton F."/>
            <person name="Prichula J."/>
            <person name="Schaufler K."/>
            <person name="Gaca A."/>
            <person name="Sgardioli B."/>
            <person name="Wagenaar J."/>
            <person name="Strong T."/>
        </authorList>
    </citation>
    <scope>NUCLEOTIDE SEQUENCE [LARGE SCALE GENOMIC DNA]</scope>
    <source>
        <strain evidence="2 3">669A</strain>
    </source>
</reference>
<evidence type="ECO:0000313" key="2">
    <source>
        <dbReference type="EMBL" id="MBO1308689.1"/>
    </source>
</evidence>
<evidence type="ECO:0000313" key="3">
    <source>
        <dbReference type="Proteomes" id="UP000664601"/>
    </source>
</evidence>
<dbReference type="PROSITE" id="PS51094">
    <property type="entry name" value="PTS_EIIA_TYPE_2"/>
    <property type="match status" value="1"/>
</dbReference>
<sequence>MGELVKMVDSKNITFFDEQDHLDKEKLLETMSALLHKNGFVKESYIQAIKDREAVFPTGLNTTTFGIAIPHTDSKHVNEATIAVGILKQPVIFQEMGAEEVEVPVRLVFMLAIKEPDKQLETLQSVIALIESEEKMKALVHAESESDVIQLLN</sequence>
<dbReference type="InterPro" id="IPR051541">
    <property type="entry name" value="PTS_SugarTrans_NitroReg"/>
</dbReference>
<dbReference type="PANTHER" id="PTHR47738">
    <property type="entry name" value="PTS SYSTEM FRUCTOSE-LIKE EIIA COMPONENT-RELATED"/>
    <property type="match status" value="1"/>
</dbReference>
<dbReference type="Pfam" id="PF00359">
    <property type="entry name" value="PTS_EIIA_2"/>
    <property type="match status" value="1"/>
</dbReference>
<dbReference type="InterPro" id="IPR002178">
    <property type="entry name" value="PTS_EIIA_type-2_dom"/>
</dbReference>
<dbReference type="EMBL" id="JAFREM010000040">
    <property type="protein sequence ID" value="MBO1308689.1"/>
    <property type="molecule type" value="Genomic_DNA"/>
</dbReference>
<dbReference type="RefSeq" id="WP_207675680.1">
    <property type="nucleotide sequence ID" value="NZ_JAFREM010000040.1"/>
</dbReference>